<sequence>MTLDEQSDSITERVVEVQARVDSSTLASGRTLGSVKLIAATKTVPVANILTAIKAGITDLGENRAQELATKAPEVAAHSEVHWHFIGSLQRNKVKVLAPWVTLWHSIDRIELGETIARFAPKARVLIEVNVAAEPNKSGCQVTEAPSLVDALRDQGLVVAGLMAIPPPRSNESDPIRHFAALRTLAESLDLTELSMGMTDDYELAISEGATMVRVGRGLFGDRPPEHPLRR</sequence>
<dbReference type="HAMAP" id="MF_02087">
    <property type="entry name" value="PLP_homeostasis"/>
    <property type="match status" value="1"/>
</dbReference>
<dbReference type="AlphaFoldDB" id="A0A6J7FSC4"/>
<organism evidence="3">
    <name type="scientific">freshwater metagenome</name>
    <dbReference type="NCBI Taxonomy" id="449393"/>
    <lineage>
        <taxon>unclassified sequences</taxon>
        <taxon>metagenomes</taxon>
        <taxon>ecological metagenomes</taxon>
    </lineage>
</organism>
<dbReference type="CDD" id="cd00635">
    <property type="entry name" value="PLPDE_III_YBL036c_like"/>
    <property type="match status" value="1"/>
</dbReference>
<dbReference type="Gene3D" id="3.20.20.10">
    <property type="entry name" value="Alanine racemase"/>
    <property type="match status" value="1"/>
</dbReference>
<accession>A0A6J7FSC4</accession>
<dbReference type="InterPro" id="IPR011078">
    <property type="entry name" value="PyrdxlP_homeostasis"/>
</dbReference>
<dbReference type="GO" id="GO:0030170">
    <property type="term" value="F:pyridoxal phosphate binding"/>
    <property type="evidence" value="ECO:0007669"/>
    <property type="project" value="InterPro"/>
</dbReference>
<feature type="domain" description="Alanine racemase N-terminal" evidence="2">
    <location>
        <begin position="34"/>
        <end position="224"/>
    </location>
</feature>
<dbReference type="PIRSF" id="PIRSF004848">
    <property type="entry name" value="YBL036c_PLPDEIII"/>
    <property type="match status" value="1"/>
</dbReference>
<dbReference type="PANTHER" id="PTHR10146">
    <property type="entry name" value="PROLINE SYNTHETASE CO-TRANSCRIBED BACTERIAL HOMOLOG PROTEIN"/>
    <property type="match status" value="1"/>
</dbReference>
<dbReference type="SUPFAM" id="SSF51419">
    <property type="entry name" value="PLP-binding barrel"/>
    <property type="match status" value="1"/>
</dbReference>
<dbReference type="Pfam" id="PF01168">
    <property type="entry name" value="Ala_racemase_N"/>
    <property type="match status" value="1"/>
</dbReference>
<reference evidence="3" key="1">
    <citation type="submission" date="2020-05" db="EMBL/GenBank/DDBJ databases">
        <authorList>
            <person name="Chiriac C."/>
            <person name="Salcher M."/>
            <person name="Ghai R."/>
            <person name="Kavagutti S V."/>
        </authorList>
    </citation>
    <scope>NUCLEOTIDE SEQUENCE</scope>
</reference>
<dbReference type="PANTHER" id="PTHR10146:SF14">
    <property type="entry name" value="PYRIDOXAL PHOSPHATE HOMEOSTASIS PROTEIN"/>
    <property type="match status" value="1"/>
</dbReference>
<gene>
    <name evidence="3" type="ORF">UFOPK3605_00255</name>
</gene>
<dbReference type="EMBL" id="CAFBMM010000004">
    <property type="protein sequence ID" value="CAB4896918.1"/>
    <property type="molecule type" value="Genomic_DNA"/>
</dbReference>
<name>A0A6J7FSC4_9ZZZZ</name>
<evidence type="ECO:0000259" key="2">
    <source>
        <dbReference type="Pfam" id="PF01168"/>
    </source>
</evidence>
<keyword evidence="1" id="KW-0663">Pyridoxal phosphate</keyword>
<dbReference type="InterPro" id="IPR001608">
    <property type="entry name" value="Ala_racemase_N"/>
</dbReference>
<evidence type="ECO:0000256" key="1">
    <source>
        <dbReference type="ARBA" id="ARBA00022898"/>
    </source>
</evidence>
<dbReference type="PROSITE" id="PS01211">
    <property type="entry name" value="UPF0001"/>
    <property type="match status" value="1"/>
</dbReference>
<dbReference type="InterPro" id="IPR029066">
    <property type="entry name" value="PLP-binding_barrel"/>
</dbReference>
<evidence type="ECO:0000313" key="3">
    <source>
        <dbReference type="EMBL" id="CAB4896918.1"/>
    </source>
</evidence>
<proteinExistence type="inferred from homology"/>
<dbReference type="NCBIfam" id="TIGR00044">
    <property type="entry name" value="YggS family pyridoxal phosphate-dependent enzyme"/>
    <property type="match status" value="1"/>
</dbReference>
<protein>
    <submittedName>
        <fullName evidence="3">Unannotated protein</fullName>
    </submittedName>
</protein>